<accession>A0A1I7ZRS1</accession>
<dbReference type="AlphaFoldDB" id="A0A1I7ZRS1"/>
<feature type="domain" description="Glycosyl hydrolase family 13 catalytic" evidence="1">
    <location>
        <begin position="2"/>
        <end position="97"/>
    </location>
</feature>
<dbReference type="PANTHER" id="PTHR10357:SF230">
    <property type="entry name" value="GLYCOSYL HYDROLASE FAMILY 13 CATALYTIC DOMAIN-CONTAINING PROTEIN"/>
    <property type="match status" value="1"/>
</dbReference>
<evidence type="ECO:0000313" key="2">
    <source>
        <dbReference type="Proteomes" id="UP000095287"/>
    </source>
</evidence>
<protein>
    <submittedName>
        <fullName evidence="3">Aamy domain-containing protein</fullName>
    </submittedName>
</protein>
<dbReference type="InterPro" id="IPR017853">
    <property type="entry name" value="GH"/>
</dbReference>
<dbReference type="WBParaSite" id="L893_g29272.t1">
    <property type="protein sequence ID" value="L893_g29272.t1"/>
    <property type="gene ID" value="L893_g29272"/>
</dbReference>
<sequence length="195" mass="21936">MTMVQLLLPGTNLLYYGEEIGMENLPNRTQSFPQRGAMLWDDNTNAGFSDADDLKAGVQDNYDSINWKSQYHNPRSQWKMVQKLVKMRERSEALNQGQVYIGKLHEHSAFTLTRFLREDDIMKGRIFIGGVNFGKSTVDLPINDVPSINEADLKNARVETVNSGAQNYEPRTTIDLSSQTLQLGPNEGIIVSLAV</sequence>
<evidence type="ECO:0000259" key="1">
    <source>
        <dbReference type="Pfam" id="PF00128"/>
    </source>
</evidence>
<dbReference type="SUPFAM" id="SSF51445">
    <property type="entry name" value="(Trans)glycosidases"/>
    <property type="match status" value="1"/>
</dbReference>
<evidence type="ECO:0000313" key="3">
    <source>
        <dbReference type="WBParaSite" id="L893_g29272.t1"/>
    </source>
</evidence>
<name>A0A1I7ZRS1_9BILA</name>
<proteinExistence type="predicted"/>
<dbReference type="PANTHER" id="PTHR10357">
    <property type="entry name" value="ALPHA-AMYLASE FAMILY MEMBER"/>
    <property type="match status" value="1"/>
</dbReference>
<dbReference type="InterPro" id="IPR006047">
    <property type="entry name" value="GH13_cat_dom"/>
</dbReference>
<dbReference type="GO" id="GO:0005975">
    <property type="term" value="P:carbohydrate metabolic process"/>
    <property type="evidence" value="ECO:0007669"/>
    <property type="project" value="InterPro"/>
</dbReference>
<dbReference type="Pfam" id="PF00128">
    <property type="entry name" value="Alpha-amylase"/>
    <property type="match status" value="1"/>
</dbReference>
<reference evidence="3" key="1">
    <citation type="submission" date="2016-11" db="UniProtKB">
        <authorList>
            <consortium name="WormBaseParasite"/>
        </authorList>
    </citation>
    <scope>IDENTIFICATION</scope>
</reference>
<keyword evidence="2" id="KW-1185">Reference proteome</keyword>
<dbReference type="Gene3D" id="3.20.20.80">
    <property type="entry name" value="Glycosidases"/>
    <property type="match status" value="1"/>
</dbReference>
<dbReference type="Proteomes" id="UP000095287">
    <property type="component" value="Unplaced"/>
</dbReference>
<organism evidence="2 3">
    <name type="scientific">Steinernema glaseri</name>
    <dbReference type="NCBI Taxonomy" id="37863"/>
    <lineage>
        <taxon>Eukaryota</taxon>
        <taxon>Metazoa</taxon>
        <taxon>Ecdysozoa</taxon>
        <taxon>Nematoda</taxon>
        <taxon>Chromadorea</taxon>
        <taxon>Rhabditida</taxon>
        <taxon>Tylenchina</taxon>
        <taxon>Panagrolaimomorpha</taxon>
        <taxon>Strongyloidoidea</taxon>
        <taxon>Steinernematidae</taxon>
        <taxon>Steinernema</taxon>
    </lineage>
</organism>